<gene>
    <name evidence="2" type="ORF">PTE31013_02471</name>
</gene>
<dbReference type="Pfam" id="PF21821">
    <property type="entry name" value="Dit_like"/>
    <property type="match status" value="1"/>
</dbReference>
<dbReference type="AlphaFoldDB" id="A0A5E4V7N2"/>
<keyword evidence="3" id="KW-1185">Reference proteome</keyword>
<proteinExistence type="predicted"/>
<evidence type="ECO:0000259" key="1">
    <source>
        <dbReference type="Pfam" id="PF21821"/>
    </source>
</evidence>
<accession>A0A5E4V7N2</accession>
<dbReference type="RefSeq" id="WP_150613098.1">
    <property type="nucleotide sequence ID" value="NZ_CABPRU010000005.1"/>
</dbReference>
<protein>
    <recommendedName>
        <fullName evidence="1">Dit-like phage tail protein N-terminal domain-containing protein</fullName>
    </recommendedName>
</protein>
<evidence type="ECO:0000313" key="2">
    <source>
        <dbReference type="EMBL" id="VVE07564.1"/>
    </source>
</evidence>
<dbReference type="Proteomes" id="UP000334380">
    <property type="component" value="Unassembled WGS sequence"/>
</dbReference>
<organism evidence="2 3">
    <name type="scientific">Pandoraea terrigena</name>
    <dbReference type="NCBI Taxonomy" id="2508292"/>
    <lineage>
        <taxon>Bacteria</taxon>
        <taxon>Pseudomonadati</taxon>
        <taxon>Pseudomonadota</taxon>
        <taxon>Betaproteobacteria</taxon>
        <taxon>Burkholderiales</taxon>
        <taxon>Burkholderiaceae</taxon>
        <taxon>Pandoraea</taxon>
    </lineage>
</organism>
<dbReference type="OrthoDB" id="9029638at2"/>
<feature type="domain" description="Dit-like phage tail protein N-terminal" evidence="1">
    <location>
        <begin position="82"/>
        <end position="193"/>
    </location>
</feature>
<name>A0A5E4V7N2_9BURK</name>
<dbReference type="InterPro" id="IPR048494">
    <property type="entry name" value="Dit-like_N"/>
</dbReference>
<reference evidence="2 3" key="1">
    <citation type="submission" date="2019-08" db="EMBL/GenBank/DDBJ databases">
        <authorList>
            <person name="Peeters C."/>
        </authorList>
    </citation>
    <scope>NUCLEOTIDE SEQUENCE [LARGE SCALE GENOMIC DNA]</scope>
    <source>
        <strain evidence="2 3">LMG 31013</strain>
    </source>
</reference>
<sequence length="243" mass="25691">MALDFISVPKFPSVPALPGVPPLARGAAVSLVSAINDGPLNIVSGLGLSALSSVLSAFLGPGASSLVYGVFSSDGTFRLEPDSILAFDYSNESRLPDYPIEQGSFETYNKVDTPYATHLRMVKGGTSYERAQFLLQLEYLRKSTELVTVLTPERPYVNANVLAYRYGRDSRQGVALVIADVAIQEVRQAPAAKFTSTAQPASEDTFSLGQVQSQAISAAKSALFGPVSTVLGSNGLPSVKGLL</sequence>
<dbReference type="EMBL" id="CABPRU010000005">
    <property type="protein sequence ID" value="VVE07564.1"/>
    <property type="molecule type" value="Genomic_DNA"/>
</dbReference>
<evidence type="ECO:0000313" key="3">
    <source>
        <dbReference type="Proteomes" id="UP000334380"/>
    </source>
</evidence>